<evidence type="ECO:0000256" key="1">
    <source>
        <dbReference type="SAM" id="MobiDB-lite"/>
    </source>
</evidence>
<dbReference type="Proteomes" id="UP000218811">
    <property type="component" value="Unassembled WGS sequence"/>
</dbReference>
<evidence type="ECO:0000313" key="4">
    <source>
        <dbReference type="Proteomes" id="UP000218811"/>
    </source>
</evidence>
<keyword evidence="2" id="KW-0812">Transmembrane</keyword>
<feature type="transmembrane region" description="Helical" evidence="2">
    <location>
        <begin position="372"/>
        <end position="392"/>
    </location>
</feature>
<dbReference type="OrthoDB" id="2425321at2759"/>
<gene>
    <name evidence="3" type="ORF">WOLCODRAFT_89955</name>
</gene>
<evidence type="ECO:0008006" key="5">
    <source>
        <dbReference type="Google" id="ProtNLM"/>
    </source>
</evidence>
<keyword evidence="2" id="KW-1133">Transmembrane helix</keyword>
<feature type="region of interest" description="Disordered" evidence="1">
    <location>
        <begin position="1"/>
        <end position="149"/>
    </location>
</feature>
<feature type="transmembrane region" description="Helical" evidence="2">
    <location>
        <begin position="404"/>
        <end position="425"/>
    </location>
</feature>
<dbReference type="AlphaFoldDB" id="A0A2H3JLC6"/>
<feature type="compositionally biased region" description="Basic and acidic residues" evidence="1">
    <location>
        <begin position="113"/>
        <end position="129"/>
    </location>
</feature>
<organism evidence="3 4">
    <name type="scientific">Wolfiporia cocos (strain MD-104)</name>
    <name type="common">Brown rot fungus</name>
    <dbReference type="NCBI Taxonomy" id="742152"/>
    <lineage>
        <taxon>Eukaryota</taxon>
        <taxon>Fungi</taxon>
        <taxon>Dikarya</taxon>
        <taxon>Basidiomycota</taxon>
        <taxon>Agaricomycotina</taxon>
        <taxon>Agaricomycetes</taxon>
        <taxon>Polyporales</taxon>
        <taxon>Phaeolaceae</taxon>
        <taxon>Wolfiporia</taxon>
    </lineage>
</organism>
<evidence type="ECO:0000313" key="3">
    <source>
        <dbReference type="EMBL" id="PCH42681.1"/>
    </source>
</evidence>
<dbReference type="OMA" id="GRIWGPE"/>
<feature type="compositionally biased region" description="Low complexity" evidence="1">
    <location>
        <begin position="42"/>
        <end position="60"/>
    </location>
</feature>
<keyword evidence="2" id="KW-0472">Membrane</keyword>
<reference evidence="3 4" key="1">
    <citation type="journal article" date="2012" name="Science">
        <title>The Paleozoic origin of enzymatic lignin decomposition reconstructed from 31 fungal genomes.</title>
        <authorList>
            <person name="Floudas D."/>
            <person name="Binder M."/>
            <person name="Riley R."/>
            <person name="Barry K."/>
            <person name="Blanchette R.A."/>
            <person name="Henrissat B."/>
            <person name="Martinez A.T."/>
            <person name="Otillar R."/>
            <person name="Spatafora J.W."/>
            <person name="Yadav J.S."/>
            <person name="Aerts A."/>
            <person name="Benoit I."/>
            <person name="Boyd A."/>
            <person name="Carlson A."/>
            <person name="Copeland A."/>
            <person name="Coutinho P.M."/>
            <person name="de Vries R.P."/>
            <person name="Ferreira P."/>
            <person name="Findley K."/>
            <person name="Foster B."/>
            <person name="Gaskell J."/>
            <person name="Glotzer D."/>
            <person name="Gorecki P."/>
            <person name="Heitman J."/>
            <person name="Hesse C."/>
            <person name="Hori C."/>
            <person name="Igarashi K."/>
            <person name="Jurgens J.A."/>
            <person name="Kallen N."/>
            <person name="Kersten P."/>
            <person name="Kohler A."/>
            <person name="Kuees U."/>
            <person name="Kumar T.K.A."/>
            <person name="Kuo A."/>
            <person name="LaButti K."/>
            <person name="Larrondo L.F."/>
            <person name="Lindquist E."/>
            <person name="Ling A."/>
            <person name="Lombard V."/>
            <person name="Lucas S."/>
            <person name="Lundell T."/>
            <person name="Martin R."/>
            <person name="McLaughlin D.J."/>
            <person name="Morgenstern I."/>
            <person name="Morin E."/>
            <person name="Murat C."/>
            <person name="Nagy L.G."/>
            <person name="Nolan M."/>
            <person name="Ohm R.A."/>
            <person name="Patyshakuliyeva A."/>
            <person name="Rokas A."/>
            <person name="Ruiz-Duenas F.J."/>
            <person name="Sabat G."/>
            <person name="Salamov A."/>
            <person name="Samejima M."/>
            <person name="Schmutz J."/>
            <person name="Slot J.C."/>
            <person name="St John F."/>
            <person name="Stenlid J."/>
            <person name="Sun H."/>
            <person name="Sun S."/>
            <person name="Syed K."/>
            <person name="Tsang A."/>
            <person name="Wiebenga A."/>
            <person name="Young D."/>
            <person name="Pisabarro A."/>
            <person name="Eastwood D.C."/>
            <person name="Martin F."/>
            <person name="Cullen D."/>
            <person name="Grigoriev I.V."/>
            <person name="Hibbett D.S."/>
        </authorList>
    </citation>
    <scope>NUCLEOTIDE SEQUENCE [LARGE SCALE GENOMIC DNA]</scope>
    <source>
        <strain evidence="3 4">MD-104</strain>
    </source>
</reference>
<evidence type="ECO:0000256" key="2">
    <source>
        <dbReference type="SAM" id="Phobius"/>
    </source>
</evidence>
<proteinExistence type="predicted"/>
<dbReference type="EMBL" id="KB468124">
    <property type="protein sequence ID" value="PCH42681.1"/>
    <property type="molecule type" value="Genomic_DNA"/>
</dbReference>
<sequence length="506" mass="55272">MSTEKPLPVPPSPTSPKYSFPAVLKHDPNLKPNPHPYAVKTTTSGVLSRSNSSSHNVNVTRHYYVPSSPSTGHSPDNGKSHKMSKSLSTIADSPTRPSPRPLPTPPMLTAPLIDDHQTNGLHMEGEHQPSRRNKRAETLPSIPSDSYQAPTPLVVPTEDLPPNPKLWTPAQLSTYLVTALRISSQGKQGDSQPIVLPSRVAKDIAAFAKARLINGRMFLRLTDAELESMGMNKKWREALLVASQQLRQNVLKGRIWGPEVSRDPSPNSTSPLPIHPFSSSLYSSSTSSLELSADEGDSGADTTPSKRVRLTLVCSNVFSALRVFAIGGREWLFATVTFLLGMVPVATNLFGDVKTIYSTIFTYRILKEAHRANIKASVVTLLLRDGTALLILNVLHLSLSLTNVFLDVTYFVTAFSSIIVSRFLLNLRQIHLVTDDDDSNPSFVQTSSDQGTTLEFNSTISTLDQESGFMDCYPWEMEGGKAADPSDVHVTELATIGQHGLESDVI</sequence>
<accession>A0A2H3JLC6</accession>
<feature type="transmembrane region" description="Helical" evidence="2">
    <location>
        <begin position="331"/>
        <end position="351"/>
    </location>
</feature>
<feature type="compositionally biased region" description="Pro residues" evidence="1">
    <location>
        <begin position="96"/>
        <end position="108"/>
    </location>
</feature>
<protein>
    <recommendedName>
        <fullName evidence="5">SAM domain-containing protein</fullName>
    </recommendedName>
</protein>
<name>A0A2H3JLC6_WOLCO</name>
<keyword evidence="4" id="KW-1185">Reference proteome</keyword>